<organism evidence="1">
    <name type="scientific">marine sediment metagenome</name>
    <dbReference type="NCBI Taxonomy" id="412755"/>
    <lineage>
        <taxon>unclassified sequences</taxon>
        <taxon>metagenomes</taxon>
        <taxon>ecological metagenomes</taxon>
    </lineage>
</organism>
<name>A0A0F9FRJ5_9ZZZZ</name>
<accession>A0A0F9FRJ5</accession>
<dbReference type="AlphaFoldDB" id="A0A0F9FRJ5"/>
<protein>
    <submittedName>
        <fullName evidence="1">Uncharacterized protein</fullName>
    </submittedName>
</protein>
<reference evidence="1" key="1">
    <citation type="journal article" date="2015" name="Nature">
        <title>Complex archaea that bridge the gap between prokaryotes and eukaryotes.</title>
        <authorList>
            <person name="Spang A."/>
            <person name="Saw J.H."/>
            <person name="Jorgensen S.L."/>
            <person name="Zaremba-Niedzwiedzka K."/>
            <person name="Martijn J."/>
            <person name="Lind A.E."/>
            <person name="van Eijk R."/>
            <person name="Schleper C."/>
            <person name="Guy L."/>
            <person name="Ettema T.J."/>
        </authorList>
    </citation>
    <scope>NUCLEOTIDE SEQUENCE</scope>
</reference>
<gene>
    <name evidence="1" type="ORF">LCGC14_1917580</name>
</gene>
<dbReference type="EMBL" id="LAZR01020368">
    <property type="protein sequence ID" value="KKL89149.1"/>
    <property type="molecule type" value="Genomic_DNA"/>
</dbReference>
<comment type="caution">
    <text evidence="1">The sequence shown here is derived from an EMBL/GenBank/DDBJ whole genome shotgun (WGS) entry which is preliminary data.</text>
</comment>
<sequence>MKLAKATEILKDVILDEAYQSGTDTYHALVLSIEALEYIQDQRNEWLLAVFEELPSETPASEED</sequence>
<evidence type="ECO:0000313" key="1">
    <source>
        <dbReference type="EMBL" id="KKL89149.1"/>
    </source>
</evidence>
<proteinExistence type="predicted"/>